<dbReference type="Gene3D" id="3.20.20.80">
    <property type="entry name" value="Glycosidases"/>
    <property type="match status" value="1"/>
</dbReference>
<accession>A0A952KJA4</accession>
<protein>
    <submittedName>
        <fullName evidence="1">Beta-xylosidase</fullName>
    </submittedName>
</protein>
<dbReference type="EMBL" id="JAEKLZ010000286">
    <property type="protein sequence ID" value="MBW8727566.1"/>
    <property type="molecule type" value="Genomic_DNA"/>
</dbReference>
<dbReference type="Proteomes" id="UP000700706">
    <property type="component" value="Unassembled WGS sequence"/>
</dbReference>
<dbReference type="AlphaFoldDB" id="A0A952KJA4"/>
<feature type="non-terminal residue" evidence="1">
    <location>
        <position position="109"/>
    </location>
</feature>
<evidence type="ECO:0000313" key="1">
    <source>
        <dbReference type="EMBL" id="MBW8727566.1"/>
    </source>
</evidence>
<evidence type="ECO:0000313" key="2">
    <source>
        <dbReference type="Proteomes" id="UP000700706"/>
    </source>
</evidence>
<sequence>MTSLIAVSIAVHADRRTGPYRPLWNWFGYDEPNYTYSEHGKKLLKALTALSPEPPRIRTHNLLTSGDGLPALKWGSTNAYTEDADGNPIYDWTVMDKIFDAYVEAGNIP</sequence>
<comment type="caution">
    <text evidence="1">The sequence shown here is derived from an EMBL/GenBank/DDBJ whole genome shotgun (WGS) entry which is preliminary data.</text>
</comment>
<name>A0A952KJA4_9PROT</name>
<proteinExistence type="predicted"/>
<reference evidence="1" key="1">
    <citation type="submission" date="2020-06" db="EMBL/GenBank/DDBJ databases">
        <title>Stable isotope informed genome-resolved metagenomics uncovers potential trophic interactions in rhizosphere soil.</title>
        <authorList>
            <person name="Starr E.P."/>
            <person name="Shi S."/>
            <person name="Blazewicz S.J."/>
            <person name="Koch B.J."/>
            <person name="Probst A.J."/>
            <person name="Hungate B.A."/>
            <person name="Pett-Ridge J."/>
            <person name="Firestone M.K."/>
            <person name="Banfield J.F."/>
        </authorList>
    </citation>
    <scope>NUCLEOTIDE SEQUENCE</scope>
    <source>
        <strain evidence="1">YM_69_17</strain>
    </source>
</reference>
<gene>
    <name evidence="1" type="ORF">JF625_20745</name>
</gene>
<organism evidence="1 2">
    <name type="scientific">Inquilinus limosus</name>
    <dbReference type="NCBI Taxonomy" id="171674"/>
    <lineage>
        <taxon>Bacteria</taxon>
        <taxon>Pseudomonadati</taxon>
        <taxon>Pseudomonadota</taxon>
        <taxon>Alphaproteobacteria</taxon>
        <taxon>Rhodospirillales</taxon>
        <taxon>Rhodospirillaceae</taxon>
        <taxon>Inquilinus</taxon>
    </lineage>
</organism>